<dbReference type="SUPFAM" id="SSF52200">
    <property type="entry name" value="Toll/Interleukin receptor TIR domain"/>
    <property type="match status" value="1"/>
</dbReference>
<protein>
    <recommendedName>
        <fullName evidence="6">TIR domain-containing protein</fullName>
    </recommendedName>
</protein>
<dbReference type="Gene3D" id="3.40.50.300">
    <property type="entry name" value="P-loop containing nucleotide triphosphate hydrolases"/>
    <property type="match status" value="1"/>
</dbReference>
<sequence length="1048" mass="119129">MAASSNMKRHYHVFLSFRGTDVRQGFLSHLYAALDQKGIYTFVDSEELRKGEEISLALMRAIEESHVVIIVFSEHYASSRWCLEELLKIMECKEKNGLKVFPVFYRVEPREVREGRDSYKRAMDNHESKLGKDSEKVKRWKKALYEAGSLSGWELNDRDEADLIQCIVKELSICLNQTPLHVAKYPVGIDSRVQRLICLSQKESADDDVLMIGLWGPGGIGKTAIAKALYNAMMRQFQVCSFLDQVREKSHQSGGLVSLQKDLLSEILVHPLTVYSVAGGISLIQERLCCKKVLLVLDDVDHMNQLNALAGKGNWFGKGSIIIVTTRNKQLLTSHGINRVHRIQTLGCCEARDLFCLHAFPDSESVEIGVDLIDRALRYCDGLSLALEVLGSFLCGRNEAAWESALHKLSKSPDQIINQVLKTSFDGLENNEREIFLDIACFFKGKGVEYIKEVLDDSGFNTTIGIEILIERSLIKNEYGTLQMHDLIQLMGKDIVNEEWPDDPGKRSRLWLFEDVEEVLYEDTVMDAVKAIVLNLATPKEMTISPCAFKKMKRLRMLILHKVHISSQGPVRLPNALRWLEWPNALHLEFGPGPKKLARLRFQNSHIKQLVGNCQNFICLKSIEFRDCKSLASIPDISSAPLLESLDLFNCKSLVEVHQSVGDLDKLKHMNISSCSNLRIFPNTLKTKSLQWLDFSGCSKLEKCPDILEKMEHLIYFFLKGTAIKEFPASIENLVSIEQIDLGCCNNLTRLPSSIHKLKNLKSLVVSYCSNFVMFPKNLEDSIDPDDDLGFPSLRWLDLSHCNLSKAEFLENASSCPILTCLNLTNNKFTHLPTCIKKYDYWKDLFVYSCKQSKGVSVADASSPKEVEILVNGREMPEWILHCKEDTISFMVPPDLCDKILGLAICVILRQNKKGWFDDSSCSFDISLFVNGIRSYYRLIFFDPLESDHVSLVYFPSNRKIEEKPLQNGWSHIQVCVRALEGTIKKRGFRLICEQQEDDLRVCFPTPSADGNRLEFQGKILEGRQLSTDTEEENSPLEQNSTKKMRRS</sequence>
<dbReference type="InterPro" id="IPR042197">
    <property type="entry name" value="Apaf_helical"/>
</dbReference>
<dbReference type="Gene3D" id="1.10.8.430">
    <property type="entry name" value="Helical domain of apoptotic protease-activating factors"/>
    <property type="match status" value="1"/>
</dbReference>
<dbReference type="InterPro" id="IPR044974">
    <property type="entry name" value="Disease_R_plants"/>
</dbReference>
<dbReference type="InterPro" id="IPR000157">
    <property type="entry name" value="TIR_dom"/>
</dbReference>
<dbReference type="PRINTS" id="PR00364">
    <property type="entry name" value="DISEASERSIST"/>
</dbReference>
<dbReference type="Gene3D" id="3.80.10.10">
    <property type="entry name" value="Ribonuclease Inhibitor"/>
    <property type="match status" value="2"/>
</dbReference>
<dbReference type="AlphaFoldDB" id="A0ABD3KL71"/>
<dbReference type="InterPro" id="IPR035897">
    <property type="entry name" value="Toll_tir_struct_dom_sf"/>
</dbReference>
<keyword evidence="4" id="KW-0520">NAD</keyword>
<dbReference type="Pfam" id="PF01582">
    <property type="entry name" value="TIR"/>
    <property type="match status" value="1"/>
</dbReference>
<reference evidence="7 8" key="1">
    <citation type="submission" date="2024-11" db="EMBL/GenBank/DDBJ databases">
        <title>Chromosome-level genome assembly of Eucalyptus globulus Labill. provides insights into its genome evolution.</title>
        <authorList>
            <person name="Li X."/>
        </authorList>
    </citation>
    <scope>NUCLEOTIDE SEQUENCE [LARGE SCALE GENOMIC DNA]</scope>
    <source>
        <strain evidence="7">CL2024</strain>
        <tissue evidence="7">Fresh tender leaves</tissue>
    </source>
</reference>
<dbReference type="EMBL" id="JBJKBG010000005">
    <property type="protein sequence ID" value="KAL3740087.1"/>
    <property type="molecule type" value="Genomic_DNA"/>
</dbReference>
<dbReference type="SUPFAM" id="SSF52058">
    <property type="entry name" value="L domain-like"/>
    <property type="match status" value="1"/>
</dbReference>
<keyword evidence="3" id="KW-0611">Plant defense</keyword>
<gene>
    <name evidence="7" type="ORF">ACJRO7_021376</name>
</gene>
<keyword evidence="1" id="KW-0433">Leucine-rich repeat</keyword>
<name>A0ABD3KL71_EUCGL</name>
<dbReference type="InterPro" id="IPR002182">
    <property type="entry name" value="NB-ARC"/>
</dbReference>
<keyword evidence="8" id="KW-1185">Reference proteome</keyword>
<evidence type="ECO:0000256" key="2">
    <source>
        <dbReference type="ARBA" id="ARBA00022737"/>
    </source>
</evidence>
<keyword evidence="2" id="KW-0677">Repeat</keyword>
<feature type="region of interest" description="Disordered" evidence="5">
    <location>
        <begin position="1023"/>
        <end position="1048"/>
    </location>
</feature>
<dbReference type="InterPro" id="IPR032675">
    <property type="entry name" value="LRR_dom_sf"/>
</dbReference>
<dbReference type="FunFam" id="3.40.50.10140:FF:000007">
    <property type="entry name" value="Disease resistance protein (TIR-NBS-LRR class)"/>
    <property type="match status" value="1"/>
</dbReference>
<dbReference type="Pfam" id="PF23286">
    <property type="entry name" value="LRR_13"/>
    <property type="match status" value="1"/>
</dbReference>
<dbReference type="PROSITE" id="PS50104">
    <property type="entry name" value="TIR"/>
    <property type="match status" value="1"/>
</dbReference>
<dbReference type="SUPFAM" id="SSF52540">
    <property type="entry name" value="P-loop containing nucleoside triphosphate hydrolases"/>
    <property type="match status" value="1"/>
</dbReference>
<dbReference type="InterPro" id="IPR058546">
    <property type="entry name" value="RPS4B/Roq1-like_LRR"/>
</dbReference>
<evidence type="ECO:0000256" key="5">
    <source>
        <dbReference type="SAM" id="MobiDB-lite"/>
    </source>
</evidence>
<feature type="domain" description="TIR" evidence="6">
    <location>
        <begin position="9"/>
        <end position="175"/>
    </location>
</feature>
<comment type="caution">
    <text evidence="7">The sequence shown here is derived from an EMBL/GenBank/DDBJ whole genome shotgun (WGS) entry which is preliminary data.</text>
</comment>
<evidence type="ECO:0000313" key="7">
    <source>
        <dbReference type="EMBL" id="KAL3740087.1"/>
    </source>
</evidence>
<organism evidence="7 8">
    <name type="scientific">Eucalyptus globulus</name>
    <name type="common">Tasmanian blue gum</name>
    <dbReference type="NCBI Taxonomy" id="34317"/>
    <lineage>
        <taxon>Eukaryota</taxon>
        <taxon>Viridiplantae</taxon>
        <taxon>Streptophyta</taxon>
        <taxon>Embryophyta</taxon>
        <taxon>Tracheophyta</taxon>
        <taxon>Spermatophyta</taxon>
        <taxon>Magnoliopsida</taxon>
        <taxon>eudicotyledons</taxon>
        <taxon>Gunneridae</taxon>
        <taxon>Pentapetalae</taxon>
        <taxon>rosids</taxon>
        <taxon>malvids</taxon>
        <taxon>Myrtales</taxon>
        <taxon>Myrtaceae</taxon>
        <taxon>Myrtoideae</taxon>
        <taxon>Eucalypteae</taxon>
        <taxon>Eucalyptus</taxon>
    </lineage>
</organism>
<dbReference type="Pfam" id="PF23282">
    <property type="entry name" value="WHD_ROQ1"/>
    <property type="match status" value="1"/>
</dbReference>
<dbReference type="Proteomes" id="UP001634007">
    <property type="component" value="Unassembled WGS sequence"/>
</dbReference>
<accession>A0ABD3KL71</accession>
<dbReference type="InterPro" id="IPR058192">
    <property type="entry name" value="WHD_ROQ1-like"/>
</dbReference>
<dbReference type="PANTHER" id="PTHR11017">
    <property type="entry name" value="LEUCINE-RICH REPEAT-CONTAINING PROTEIN"/>
    <property type="match status" value="1"/>
</dbReference>
<dbReference type="GO" id="GO:0006952">
    <property type="term" value="P:defense response"/>
    <property type="evidence" value="ECO:0007669"/>
    <property type="project" value="UniProtKB-KW"/>
</dbReference>
<dbReference type="SUPFAM" id="SSF46785">
    <property type="entry name" value="Winged helix' DNA-binding domain"/>
    <property type="match status" value="1"/>
</dbReference>
<dbReference type="InterPro" id="IPR027417">
    <property type="entry name" value="P-loop_NTPase"/>
</dbReference>
<dbReference type="Pfam" id="PF00931">
    <property type="entry name" value="NB-ARC"/>
    <property type="match status" value="1"/>
</dbReference>
<evidence type="ECO:0000256" key="3">
    <source>
        <dbReference type="ARBA" id="ARBA00022821"/>
    </source>
</evidence>
<evidence type="ECO:0000256" key="1">
    <source>
        <dbReference type="ARBA" id="ARBA00022614"/>
    </source>
</evidence>
<dbReference type="InterPro" id="IPR036390">
    <property type="entry name" value="WH_DNA-bd_sf"/>
</dbReference>
<dbReference type="SMART" id="SM00255">
    <property type="entry name" value="TIR"/>
    <property type="match status" value="1"/>
</dbReference>
<dbReference type="PANTHER" id="PTHR11017:SF292">
    <property type="entry name" value="AAA+ ATPASE DOMAIN-CONTAINING PROTEIN"/>
    <property type="match status" value="1"/>
</dbReference>
<evidence type="ECO:0000313" key="8">
    <source>
        <dbReference type="Proteomes" id="UP001634007"/>
    </source>
</evidence>
<evidence type="ECO:0000259" key="6">
    <source>
        <dbReference type="PROSITE" id="PS50104"/>
    </source>
</evidence>
<proteinExistence type="predicted"/>
<dbReference type="Gene3D" id="3.40.50.10140">
    <property type="entry name" value="Toll/interleukin-1 receptor homology (TIR) domain"/>
    <property type="match status" value="1"/>
</dbReference>
<evidence type="ECO:0000256" key="4">
    <source>
        <dbReference type="ARBA" id="ARBA00023027"/>
    </source>
</evidence>